<name>W3WJ85_PESFW</name>
<dbReference type="PANTHER" id="PTHR33657">
    <property type="entry name" value="DOMAIN PROTEIN, PUTATIVE (AFU_ORTHOLOGUE AFUA_5G00600)-RELATED"/>
    <property type="match status" value="1"/>
</dbReference>
<dbReference type="GeneID" id="19278869"/>
<proteinExistence type="predicted"/>
<evidence type="ECO:0000313" key="1">
    <source>
        <dbReference type="EMBL" id="ETS73990.1"/>
    </source>
</evidence>
<dbReference type="InParanoid" id="W3WJ85"/>
<protein>
    <submittedName>
        <fullName evidence="1">Uncharacterized protein</fullName>
    </submittedName>
</protein>
<dbReference type="OMA" id="THDWEHI"/>
<accession>W3WJ85</accession>
<dbReference type="EMBL" id="KI912120">
    <property type="protein sequence ID" value="ETS73990.1"/>
    <property type="molecule type" value="Genomic_DNA"/>
</dbReference>
<keyword evidence="2" id="KW-1185">Reference proteome</keyword>
<dbReference type="Proteomes" id="UP000030651">
    <property type="component" value="Unassembled WGS sequence"/>
</dbReference>
<dbReference type="InterPro" id="IPR008701">
    <property type="entry name" value="NPP1"/>
</dbReference>
<evidence type="ECO:0000313" key="2">
    <source>
        <dbReference type="Proteomes" id="UP000030651"/>
    </source>
</evidence>
<dbReference type="eggNOG" id="ENOG502SS8U">
    <property type="taxonomic scope" value="Eukaryota"/>
</dbReference>
<gene>
    <name evidence="1" type="ORF">PFICI_13856</name>
</gene>
<dbReference type="OrthoDB" id="89086at2759"/>
<organism evidence="1 2">
    <name type="scientific">Pestalotiopsis fici (strain W106-1 / CGMCC3.15140)</name>
    <dbReference type="NCBI Taxonomy" id="1229662"/>
    <lineage>
        <taxon>Eukaryota</taxon>
        <taxon>Fungi</taxon>
        <taxon>Dikarya</taxon>
        <taxon>Ascomycota</taxon>
        <taxon>Pezizomycotina</taxon>
        <taxon>Sordariomycetes</taxon>
        <taxon>Xylariomycetidae</taxon>
        <taxon>Amphisphaeriales</taxon>
        <taxon>Sporocadaceae</taxon>
        <taxon>Pestalotiopsis</taxon>
    </lineage>
</organism>
<reference evidence="2" key="1">
    <citation type="journal article" date="2015" name="BMC Genomics">
        <title>Genomic and transcriptomic analysis of the endophytic fungus Pestalotiopsis fici reveals its lifestyle and high potential for synthesis of natural products.</title>
        <authorList>
            <person name="Wang X."/>
            <person name="Zhang X."/>
            <person name="Liu L."/>
            <person name="Xiang M."/>
            <person name="Wang W."/>
            <person name="Sun X."/>
            <person name="Che Y."/>
            <person name="Guo L."/>
            <person name="Liu G."/>
            <person name="Guo L."/>
            <person name="Wang C."/>
            <person name="Yin W.B."/>
            <person name="Stadler M."/>
            <person name="Zhang X."/>
            <person name="Liu X."/>
        </authorList>
    </citation>
    <scope>NUCLEOTIDE SEQUENCE [LARGE SCALE GENOMIC DNA]</scope>
    <source>
        <strain evidence="2">W106-1 / CGMCC3.15140</strain>
    </source>
</reference>
<dbReference type="PANTHER" id="PTHR33657:SF6">
    <property type="entry name" value="SECRETED PROTEIN"/>
    <property type="match status" value="1"/>
</dbReference>
<dbReference type="HOGENOM" id="CLU_062263_0_1_1"/>
<sequence length="272" mass="30321">MRLLSLATIVMGIALSLGVLVPLVGAIPLKGAPLQLLRALERREPPSALPEKATDDQKKFQPIMDFDQDGCYNTPAIDSNNKTAGGLRHDFTGGEAACRDASDLLNNNVYVRTRCNGGWCGHVYDYYFEKDVAVQHFFDVGGHRHEWEHIVVFVKNDVAEVVAVSQHGDYDTWLASDATFQDGTHPMVVYHKEGGSTHAFRMADRDDWWAENHSSAWYLGPLIDYDTGFPDGVRDVLVNHDFGRATMAIKDGEFKKNLDYARNNLVEGFDSG</sequence>
<dbReference type="KEGG" id="pfy:PFICI_13856"/>
<dbReference type="PIRSF" id="PIRSF029958">
    <property type="entry name" value="Necrosis-inducing_protein"/>
    <property type="match status" value="1"/>
</dbReference>
<dbReference type="Pfam" id="PF05630">
    <property type="entry name" value="NPP1"/>
    <property type="match status" value="1"/>
</dbReference>
<dbReference type="STRING" id="1229662.W3WJ85"/>
<dbReference type="RefSeq" id="XP_007840628.1">
    <property type="nucleotide sequence ID" value="XM_007842437.1"/>
</dbReference>
<dbReference type="AlphaFoldDB" id="W3WJ85"/>